<sequence length="202" mass="22849">LHIDNIAFIFQRNNSYTIDGTYSVATGVDGNIGKIFEWNYHNKILQNKDSCAKLGGSIGEFYSQRRSKDFIEMFIADTCKNYKLDFEEEVQVRGIPGYKYSARHSTLDNGTLVPENKCYCGGECVPSGTMNITSCAYGAPTFLSLPHFYGADPYYVAQVEGLKPEKSKHEFFVTLEPRIGFCVDIALRLQFSFLLHPVEYIT</sequence>
<evidence type="ECO:0000256" key="3">
    <source>
        <dbReference type="ARBA" id="ARBA00022475"/>
    </source>
</evidence>
<dbReference type="AlphaFoldDB" id="A0A8K0DCH1"/>
<feature type="non-terminal residue" evidence="8">
    <location>
        <position position="1"/>
    </location>
</feature>
<evidence type="ECO:0000256" key="1">
    <source>
        <dbReference type="ARBA" id="ARBA00004236"/>
    </source>
</evidence>
<dbReference type="PRINTS" id="PR01609">
    <property type="entry name" value="CD36FAMILY"/>
</dbReference>
<accession>A0A8K0DCH1</accession>
<proteinExistence type="inferred from homology"/>
<evidence type="ECO:0000256" key="6">
    <source>
        <dbReference type="ARBA" id="ARBA00023136"/>
    </source>
</evidence>
<dbReference type="GO" id="GO:0005886">
    <property type="term" value="C:plasma membrane"/>
    <property type="evidence" value="ECO:0007669"/>
    <property type="project" value="UniProtKB-SubCell"/>
</dbReference>
<dbReference type="Pfam" id="PF01130">
    <property type="entry name" value="CD36"/>
    <property type="match status" value="1"/>
</dbReference>
<evidence type="ECO:0000256" key="4">
    <source>
        <dbReference type="ARBA" id="ARBA00022692"/>
    </source>
</evidence>
<reference evidence="8" key="1">
    <citation type="submission" date="2019-08" db="EMBL/GenBank/DDBJ databases">
        <title>The genome of the North American firefly Photinus pyralis.</title>
        <authorList>
            <consortium name="Photinus pyralis genome working group"/>
            <person name="Fallon T.R."/>
            <person name="Sander Lower S.E."/>
            <person name="Weng J.-K."/>
        </authorList>
    </citation>
    <scope>NUCLEOTIDE SEQUENCE</scope>
    <source>
        <strain evidence="8">TRF0915ILg1</strain>
        <tissue evidence="8">Whole body</tissue>
    </source>
</reference>
<keyword evidence="4" id="KW-0812">Transmembrane</keyword>
<dbReference type="EMBL" id="VTPC01001899">
    <property type="protein sequence ID" value="KAF2901037.1"/>
    <property type="molecule type" value="Genomic_DNA"/>
</dbReference>
<dbReference type="PANTHER" id="PTHR11923:SF93">
    <property type="entry name" value="GH07959P-RELATED"/>
    <property type="match status" value="1"/>
</dbReference>
<keyword evidence="9" id="KW-1185">Reference proteome</keyword>
<evidence type="ECO:0000256" key="5">
    <source>
        <dbReference type="ARBA" id="ARBA00022989"/>
    </source>
</evidence>
<keyword evidence="5" id="KW-1133">Transmembrane helix</keyword>
<evidence type="ECO:0000256" key="7">
    <source>
        <dbReference type="ARBA" id="ARBA00023180"/>
    </source>
</evidence>
<dbReference type="GO" id="GO:0005044">
    <property type="term" value="F:scavenger receptor activity"/>
    <property type="evidence" value="ECO:0007669"/>
    <property type="project" value="TreeGrafter"/>
</dbReference>
<organism evidence="8 9">
    <name type="scientific">Ignelater luminosus</name>
    <name type="common">Cucubano</name>
    <name type="synonym">Pyrophorus luminosus</name>
    <dbReference type="NCBI Taxonomy" id="2038154"/>
    <lineage>
        <taxon>Eukaryota</taxon>
        <taxon>Metazoa</taxon>
        <taxon>Ecdysozoa</taxon>
        <taxon>Arthropoda</taxon>
        <taxon>Hexapoda</taxon>
        <taxon>Insecta</taxon>
        <taxon>Pterygota</taxon>
        <taxon>Neoptera</taxon>
        <taxon>Endopterygota</taxon>
        <taxon>Coleoptera</taxon>
        <taxon>Polyphaga</taxon>
        <taxon>Elateriformia</taxon>
        <taxon>Elateroidea</taxon>
        <taxon>Elateridae</taxon>
        <taxon>Agrypninae</taxon>
        <taxon>Pyrophorini</taxon>
        <taxon>Ignelater</taxon>
    </lineage>
</organism>
<protein>
    <submittedName>
        <fullName evidence="8">Uncharacterized protein</fullName>
    </submittedName>
</protein>
<comment type="similarity">
    <text evidence="2">Belongs to the CD36 family.</text>
</comment>
<comment type="subcellular location">
    <subcellularLocation>
        <location evidence="1">Cell membrane</location>
    </subcellularLocation>
</comment>
<name>A0A8K0DCH1_IGNLU</name>
<keyword evidence="7" id="KW-0325">Glycoprotein</keyword>
<keyword evidence="3" id="KW-1003">Cell membrane</keyword>
<dbReference type="OrthoDB" id="514335at2759"/>
<evidence type="ECO:0000256" key="2">
    <source>
        <dbReference type="ARBA" id="ARBA00010532"/>
    </source>
</evidence>
<evidence type="ECO:0000313" key="8">
    <source>
        <dbReference type="EMBL" id="KAF2901037.1"/>
    </source>
</evidence>
<dbReference type="PANTHER" id="PTHR11923">
    <property type="entry name" value="SCAVENGER RECEPTOR CLASS B TYPE-1 SR-B1"/>
    <property type="match status" value="1"/>
</dbReference>
<keyword evidence="6" id="KW-0472">Membrane</keyword>
<dbReference type="GO" id="GO:0005737">
    <property type="term" value="C:cytoplasm"/>
    <property type="evidence" value="ECO:0007669"/>
    <property type="project" value="TreeGrafter"/>
</dbReference>
<gene>
    <name evidence="8" type="ORF">ILUMI_05149</name>
</gene>
<evidence type="ECO:0000313" key="9">
    <source>
        <dbReference type="Proteomes" id="UP000801492"/>
    </source>
</evidence>
<comment type="caution">
    <text evidence="8">The sequence shown here is derived from an EMBL/GenBank/DDBJ whole genome shotgun (WGS) entry which is preliminary data.</text>
</comment>
<dbReference type="Proteomes" id="UP000801492">
    <property type="component" value="Unassembled WGS sequence"/>
</dbReference>
<dbReference type="InterPro" id="IPR002159">
    <property type="entry name" value="CD36_fam"/>
</dbReference>